<evidence type="ECO:0000256" key="2">
    <source>
        <dbReference type="ARBA" id="ARBA00022801"/>
    </source>
</evidence>
<protein>
    <submittedName>
        <fullName evidence="4">Penicillin acylase family protein</fullName>
    </submittedName>
</protein>
<dbReference type="EMBL" id="CP117167">
    <property type="protein sequence ID" value="WCT11188.1"/>
    <property type="molecule type" value="Genomic_DNA"/>
</dbReference>
<accession>A0ABY7T4L4</accession>
<dbReference type="PANTHER" id="PTHR34218">
    <property type="entry name" value="PEPTIDASE S45 PENICILLIN AMIDASE"/>
    <property type="match status" value="1"/>
</dbReference>
<keyword evidence="3" id="KW-0865">Zymogen</keyword>
<dbReference type="SUPFAM" id="SSF56235">
    <property type="entry name" value="N-terminal nucleophile aminohydrolases (Ntn hydrolases)"/>
    <property type="match status" value="1"/>
</dbReference>
<name>A0ABY7T4L4_9SPHI</name>
<dbReference type="InterPro" id="IPR043147">
    <property type="entry name" value="Penicillin_amidase_A-knob"/>
</dbReference>
<dbReference type="InterPro" id="IPR023343">
    <property type="entry name" value="Penicillin_amidase_dom1"/>
</dbReference>
<keyword evidence="5" id="KW-1185">Reference proteome</keyword>
<dbReference type="InterPro" id="IPR002692">
    <property type="entry name" value="S45"/>
</dbReference>
<dbReference type="CDD" id="cd03747">
    <property type="entry name" value="Ntn_PGA_like"/>
    <property type="match status" value="1"/>
</dbReference>
<dbReference type="Gene3D" id="1.10.1400.10">
    <property type="match status" value="1"/>
</dbReference>
<comment type="similarity">
    <text evidence="1">Belongs to the peptidase S45 family.</text>
</comment>
<dbReference type="InterPro" id="IPR029055">
    <property type="entry name" value="Ntn_hydrolases_N"/>
</dbReference>
<dbReference type="PANTHER" id="PTHR34218:SF4">
    <property type="entry name" value="ACYL-HOMOSERINE LACTONE ACYLASE QUIP"/>
    <property type="match status" value="1"/>
</dbReference>
<dbReference type="InterPro" id="IPR014395">
    <property type="entry name" value="Pen/GL7ACA/AHL_acylase"/>
</dbReference>
<organism evidence="4 5">
    <name type="scientific">Mucilaginibacter jinjuensis</name>
    <dbReference type="NCBI Taxonomy" id="1176721"/>
    <lineage>
        <taxon>Bacteria</taxon>
        <taxon>Pseudomonadati</taxon>
        <taxon>Bacteroidota</taxon>
        <taxon>Sphingobacteriia</taxon>
        <taxon>Sphingobacteriales</taxon>
        <taxon>Sphingobacteriaceae</taxon>
        <taxon>Mucilaginibacter</taxon>
    </lineage>
</organism>
<dbReference type="Gene3D" id="2.30.120.10">
    <property type="match status" value="1"/>
</dbReference>
<dbReference type="PIRSF" id="PIRSF001227">
    <property type="entry name" value="Pen_acylase"/>
    <property type="match status" value="1"/>
</dbReference>
<evidence type="ECO:0000313" key="5">
    <source>
        <dbReference type="Proteomes" id="UP001216139"/>
    </source>
</evidence>
<keyword evidence="2" id="KW-0378">Hydrolase</keyword>
<evidence type="ECO:0000313" key="4">
    <source>
        <dbReference type="EMBL" id="WCT11188.1"/>
    </source>
</evidence>
<sequence>MKYFKAIFSVAVTLALIWALQHRFELLSNLPLGNFLNPANGFWQNSESKHILVAEDLKIEGLQQPVTIRFDSNMIPHIFAKNNHDLYLAQGYITARDRLWQMDIQTRSASGRLSEVVGPKALEVDRYHRRMGMVYGAENTLKGMMKDPVMREVINAYTEGVNSYIRNLSPRDYPIEFKILDYAPEEWKPINCAFLLKLMSETLAGGSDEFLMTSTLKKFGAATVKDLFPDYPFREDPIIPVGTKWDFKPLPIPQPSKTFLAEQSDIKTIQKVEGIGSNNWVIAGSKTASGYPILANDPHLNLTLPSIWYQMQLEAPGVNVYGVTLPGAPCVVIGYNNKISWGVTNVDADVLDWYQIKFKDNTKNEYWYNNKWNKVTRRVEVINIRGEKPLYDTVLYTHHGPVVYENAGKKPADSYENIPVGTALRWIAHDESNEFKTFYLLNRGKNYDDYREALTYYTAPAQNFIFASADKDIAITPNGKLPLKFKDQGKFILDGTDPANDWHGWIPASQNPTAKNPAQGYLSSANQSSTDPSYPYYINWQFGPYERGKRINTRLAAMQKATVDSMRVLQTDNYSIFAQDVLAEMLKYIDPTKLDETQIQVLNILKSWNKRFDADEVGATIFNTWWLNFYTQTWQDQFGKLTDNNNLKWPSRDRTVQLLLKDPTSKWFNNTKTPVVETAGEVLSNSFAATVSQLMHKYGKPGNSKWQWGNVKETYINHLANIPGFGLGKFKAGGTGSTVNALVDGHGPSWRMVVQLGPNVKGYGIFPGGESGNPGSYFYDDMLKTWQDGKLNELLFMQSPNEQSNKIKSTLTLSAK</sequence>
<evidence type="ECO:0000256" key="3">
    <source>
        <dbReference type="ARBA" id="ARBA00023145"/>
    </source>
</evidence>
<dbReference type="Gene3D" id="1.10.439.10">
    <property type="entry name" value="Penicillin Amidohydrolase, domain 1"/>
    <property type="match status" value="1"/>
</dbReference>
<dbReference type="RefSeq" id="WP_273629380.1">
    <property type="nucleotide sequence ID" value="NZ_CP117167.1"/>
</dbReference>
<dbReference type="Pfam" id="PF01804">
    <property type="entry name" value="Penicil_amidase"/>
    <property type="match status" value="1"/>
</dbReference>
<proteinExistence type="inferred from homology"/>
<gene>
    <name evidence="4" type="ORF">PQO05_20835</name>
</gene>
<evidence type="ECO:0000256" key="1">
    <source>
        <dbReference type="ARBA" id="ARBA00006586"/>
    </source>
</evidence>
<dbReference type="Proteomes" id="UP001216139">
    <property type="component" value="Chromosome"/>
</dbReference>
<dbReference type="InterPro" id="IPR043146">
    <property type="entry name" value="Penicillin_amidase_N_B-knob"/>
</dbReference>
<dbReference type="Gene3D" id="3.60.20.10">
    <property type="entry name" value="Glutamine Phosphoribosylpyrophosphate, subunit 1, domain 1"/>
    <property type="match status" value="1"/>
</dbReference>
<reference evidence="4 5" key="1">
    <citation type="submission" date="2023-02" db="EMBL/GenBank/DDBJ databases">
        <title>Genome sequence of Mucilaginibacter jinjuensis strain KACC 16571.</title>
        <authorList>
            <person name="Kim S."/>
            <person name="Heo J."/>
            <person name="Kwon S.-W."/>
        </authorList>
    </citation>
    <scope>NUCLEOTIDE SEQUENCE [LARGE SCALE GENOMIC DNA]</scope>
    <source>
        <strain evidence="4 5">KACC 16571</strain>
    </source>
</reference>